<dbReference type="AlphaFoldDB" id="A0A0F4YKI4"/>
<feature type="compositionally biased region" description="Acidic residues" evidence="3">
    <location>
        <begin position="353"/>
        <end position="386"/>
    </location>
</feature>
<dbReference type="Gene3D" id="3.30.1120.90">
    <property type="entry name" value="Nucleosome assembly protein"/>
    <property type="match status" value="1"/>
</dbReference>
<dbReference type="RefSeq" id="XP_013325409.1">
    <property type="nucleotide sequence ID" value="XM_013469955.1"/>
</dbReference>
<comment type="similarity">
    <text evidence="1 2">Belongs to the nucleosome assembly protein (NAP) family.</text>
</comment>
<feature type="region of interest" description="Disordered" evidence="3">
    <location>
        <begin position="236"/>
        <end position="258"/>
    </location>
</feature>
<evidence type="ECO:0000313" key="5">
    <source>
        <dbReference type="Proteomes" id="UP000053958"/>
    </source>
</evidence>
<dbReference type="InterPro" id="IPR037231">
    <property type="entry name" value="NAP-like_sf"/>
</dbReference>
<dbReference type="GeneID" id="25319513"/>
<feature type="region of interest" description="Disordered" evidence="3">
    <location>
        <begin position="1"/>
        <end position="33"/>
    </location>
</feature>
<reference evidence="4 5" key="1">
    <citation type="submission" date="2015-04" db="EMBL/GenBank/DDBJ databases">
        <authorList>
            <person name="Heijne W.H."/>
            <person name="Fedorova N.D."/>
            <person name="Nierman W.C."/>
            <person name="Vollebregt A.W."/>
            <person name="Zhao Z."/>
            <person name="Wu L."/>
            <person name="Kumar M."/>
            <person name="Stam H."/>
            <person name="van den Berg M.A."/>
            <person name="Pel H.J."/>
        </authorList>
    </citation>
    <scope>NUCLEOTIDE SEQUENCE [LARGE SCALE GENOMIC DNA]</scope>
    <source>
        <strain evidence="4 5">CBS 393.64</strain>
    </source>
</reference>
<dbReference type="Pfam" id="PF00956">
    <property type="entry name" value="NAP"/>
    <property type="match status" value="1"/>
</dbReference>
<dbReference type="GO" id="GO:0005634">
    <property type="term" value="C:nucleus"/>
    <property type="evidence" value="ECO:0007669"/>
    <property type="project" value="InterPro"/>
</dbReference>
<feature type="compositionally biased region" description="Low complexity" evidence="3">
    <location>
        <begin position="7"/>
        <end position="22"/>
    </location>
</feature>
<evidence type="ECO:0000313" key="4">
    <source>
        <dbReference type="EMBL" id="KKA18797.1"/>
    </source>
</evidence>
<feature type="compositionally biased region" description="Acidic residues" evidence="3">
    <location>
        <begin position="297"/>
        <end position="327"/>
    </location>
</feature>
<dbReference type="SUPFAM" id="SSF143113">
    <property type="entry name" value="NAP-like"/>
    <property type="match status" value="1"/>
</dbReference>
<feature type="region of interest" description="Disordered" evidence="3">
    <location>
        <begin position="353"/>
        <end position="395"/>
    </location>
</feature>
<accession>A0A0F4YKI4</accession>
<protein>
    <submittedName>
        <fullName evidence="4">NAP family protein</fullName>
    </submittedName>
</protein>
<dbReference type="InterPro" id="IPR002164">
    <property type="entry name" value="NAP_family"/>
</dbReference>
<gene>
    <name evidence="4" type="ORF">T310_7237</name>
</gene>
<proteinExistence type="inferred from homology"/>
<dbReference type="PANTHER" id="PTHR11875">
    <property type="entry name" value="TESTIS-SPECIFIC Y-ENCODED PROTEIN"/>
    <property type="match status" value="1"/>
</dbReference>
<feature type="compositionally biased region" description="Basic and acidic residues" evidence="3">
    <location>
        <begin position="275"/>
        <end position="296"/>
    </location>
</feature>
<dbReference type="OrthoDB" id="19419at2759"/>
<evidence type="ECO:0000256" key="2">
    <source>
        <dbReference type="RuleBase" id="RU003876"/>
    </source>
</evidence>
<dbReference type="GO" id="GO:0006334">
    <property type="term" value="P:nucleosome assembly"/>
    <property type="evidence" value="ECO:0007669"/>
    <property type="project" value="InterPro"/>
</dbReference>
<sequence>MPANGETKTNGTANGSSNSNEGKSLFERIEEAPSIPKEAARKIAQLEREFVRAEVEQMRKTIPLMRPLYEKRNALIKSKELQDADFWPRVFANAPAEIDEYILPSDAAVLGQCLKNLTVERFELDENGNGEPRSVRLIFDFATGDDENPYFENAQLVKDFYWRKQVTKTAKGKRRTWEGYVSNPVRINWKEGQDLTKGLLDAACDLYEAEQKDKSVDRTKLPEYETLVKKIQEAEAEAMTGDEDEEADDDDPKASRSPAGMSFFAFFGYRGRDVTAEQSKEAEKEEEERFAKIEKGEEVEEDADDDDEDDEEEEDSLEAAELFPDGEELATAIAEDLWPGALKYYVQSYEVPDDEFDSDADVEELEGLEDDEEDEEGDEKEEEEAEERPRKKVKT</sequence>
<feature type="compositionally biased region" description="Acidic residues" evidence="3">
    <location>
        <begin position="236"/>
        <end position="251"/>
    </location>
</feature>
<dbReference type="STRING" id="1408163.A0A0F4YKI4"/>
<dbReference type="EMBL" id="LASV01000418">
    <property type="protein sequence ID" value="KKA18797.1"/>
    <property type="molecule type" value="Genomic_DNA"/>
</dbReference>
<dbReference type="Proteomes" id="UP000053958">
    <property type="component" value="Unassembled WGS sequence"/>
</dbReference>
<evidence type="ECO:0000256" key="3">
    <source>
        <dbReference type="SAM" id="MobiDB-lite"/>
    </source>
</evidence>
<comment type="caution">
    <text evidence="4">The sequence shown here is derived from an EMBL/GenBank/DDBJ whole genome shotgun (WGS) entry which is preliminary data.</text>
</comment>
<keyword evidence="5" id="KW-1185">Reference proteome</keyword>
<name>A0A0F4YKI4_RASE3</name>
<evidence type="ECO:0000256" key="1">
    <source>
        <dbReference type="ARBA" id="ARBA00009947"/>
    </source>
</evidence>
<organism evidence="4 5">
    <name type="scientific">Rasamsonia emersonii (strain ATCC 16479 / CBS 393.64 / IMI 116815)</name>
    <dbReference type="NCBI Taxonomy" id="1408163"/>
    <lineage>
        <taxon>Eukaryota</taxon>
        <taxon>Fungi</taxon>
        <taxon>Dikarya</taxon>
        <taxon>Ascomycota</taxon>
        <taxon>Pezizomycotina</taxon>
        <taxon>Eurotiomycetes</taxon>
        <taxon>Eurotiomycetidae</taxon>
        <taxon>Eurotiales</taxon>
        <taxon>Trichocomaceae</taxon>
        <taxon>Rasamsonia</taxon>
    </lineage>
</organism>
<feature type="region of interest" description="Disordered" evidence="3">
    <location>
        <begin position="275"/>
        <end position="327"/>
    </location>
</feature>